<dbReference type="EMBL" id="FR904402">
    <property type="protein sequence ID" value="CDQ62246.1"/>
    <property type="molecule type" value="Genomic_DNA"/>
</dbReference>
<dbReference type="AlphaFoldDB" id="A0A060W5G1"/>
<evidence type="ECO:0000313" key="1">
    <source>
        <dbReference type="EMBL" id="CDQ62246.1"/>
    </source>
</evidence>
<organism evidence="1 2">
    <name type="scientific">Oncorhynchus mykiss</name>
    <name type="common">Rainbow trout</name>
    <name type="synonym">Salmo gairdneri</name>
    <dbReference type="NCBI Taxonomy" id="8022"/>
    <lineage>
        <taxon>Eukaryota</taxon>
        <taxon>Metazoa</taxon>
        <taxon>Chordata</taxon>
        <taxon>Craniata</taxon>
        <taxon>Vertebrata</taxon>
        <taxon>Euteleostomi</taxon>
        <taxon>Actinopterygii</taxon>
        <taxon>Neopterygii</taxon>
        <taxon>Teleostei</taxon>
        <taxon>Protacanthopterygii</taxon>
        <taxon>Salmoniformes</taxon>
        <taxon>Salmonidae</taxon>
        <taxon>Salmoninae</taxon>
        <taxon>Oncorhynchus</taxon>
    </lineage>
</organism>
<protein>
    <submittedName>
        <fullName evidence="1">Uncharacterized protein</fullName>
    </submittedName>
</protein>
<gene>
    <name evidence="1" type="ORF">GSONMT00066801001</name>
</gene>
<name>A0A060W5G1_ONCMY</name>
<dbReference type="Proteomes" id="UP000193380">
    <property type="component" value="Unassembled WGS sequence"/>
</dbReference>
<evidence type="ECO:0000313" key="2">
    <source>
        <dbReference type="Proteomes" id="UP000193380"/>
    </source>
</evidence>
<accession>A0A060W5G1</accession>
<dbReference type="PaxDb" id="8022-A0A060W5G1"/>
<reference evidence="1" key="1">
    <citation type="journal article" date="2014" name="Nat. Commun.">
        <title>The rainbow trout genome provides novel insights into evolution after whole-genome duplication in vertebrates.</title>
        <authorList>
            <person name="Berthelot C."/>
            <person name="Brunet F."/>
            <person name="Chalopin D."/>
            <person name="Juanchich A."/>
            <person name="Bernard M."/>
            <person name="Noel B."/>
            <person name="Bento P."/>
            <person name="Da Silva C."/>
            <person name="Labadie K."/>
            <person name="Alberti A."/>
            <person name="Aury J.M."/>
            <person name="Louis A."/>
            <person name="Dehais P."/>
            <person name="Bardou P."/>
            <person name="Montfort J."/>
            <person name="Klopp C."/>
            <person name="Cabau C."/>
            <person name="Gaspin C."/>
            <person name="Thorgaard G.H."/>
            <person name="Boussaha M."/>
            <person name="Quillet E."/>
            <person name="Guyomard R."/>
            <person name="Galiana D."/>
            <person name="Bobe J."/>
            <person name="Volff J.N."/>
            <person name="Genet C."/>
            <person name="Wincker P."/>
            <person name="Jaillon O."/>
            <person name="Roest Crollius H."/>
            <person name="Guiguen Y."/>
        </authorList>
    </citation>
    <scope>NUCLEOTIDE SEQUENCE [LARGE SCALE GENOMIC DNA]</scope>
</reference>
<sequence>MAWPLTPSNFYRCTIESIRSGCITAWYGNCATRNRKAHQRVVSPKHHREHTACPSGHLQHPISKNVYLKAIRRLNSHH</sequence>
<reference evidence="1" key="2">
    <citation type="submission" date="2014-03" db="EMBL/GenBank/DDBJ databases">
        <authorList>
            <person name="Genoscope - CEA"/>
        </authorList>
    </citation>
    <scope>NUCLEOTIDE SEQUENCE</scope>
</reference>
<proteinExistence type="predicted"/>